<evidence type="ECO:0000313" key="10">
    <source>
        <dbReference type="Proteomes" id="UP000278981"/>
    </source>
</evidence>
<evidence type="ECO:0000313" key="9">
    <source>
        <dbReference type="EMBL" id="RQX17640.1"/>
    </source>
</evidence>
<dbReference type="InterPro" id="IPR036388">
    <property type="entry name" value="WH-like_DNA-bd_sf"/>
</dbReference>
<dbReference type="SUPFAM" id="SSF88659">
    <property type="entry name" value="Sigma3 and sigma4 domains of RNA polymerase sigma factors"/>
    <property type="match status" value="1"/>
</dbReference>
<evidence type="ECO:0000256" key="3">
    <source>
        <dbReference type="ARBA" id="ARBA00023082"/>
    </source>
</evidence>
<reference evidence="9 10" key="1">
    <citation type="submission" date="2018-04" db="EMBL/GenBank/DDBJ databases">
        <title>Micromonosporas from Atacama Desert.</title>
        <authorList>
            <person name="Carro L."/>
            <person name="Klenk H.-P."/>
            <person name="Goodfellow M."/>
        </authorList>
    </citation>
    <scope>NUCLEOTIDE SEQUENCE [LARGE SCALE GENOMIC DNA]</scope>
    <source>
        <strain evidence="9 10">LB19</strain>
    </source>
</reference>
<dbReference type="Pfam" id="PF04542">
    <property type="entry name" value="Sigma70_r2"/>
    <property type="match status" value="1"/>
</dbReference>
<evidence type="ECO:0000259" key="8">
    <source>
        <dbReference type="Pfam" id="PF08281"/>
    </source>
</evidence>
<keyword evidence="5" id="KW-0804">Transcription</keyword>
<dbReference type="InterPro" id="IPR014284">
    <property type="entry name" value="RNA_pol_sigma-70_dom"/>
</dbReference>
<dbReference type="GO" id="GO:0003677">
    <property type="term" value="F:DNA binding"/>
    <property type="evidence" value="ECO:0007669"/>
    <property type="project" value="UniProtKB-KW"/>
</dbReference>
<comment type="caution">
    <text evidence="9">The sequence shown here is derived from an EMBL/GenBank/DDBJ whole genome shotgun (WGS) entry which is preliminary data.</text>
</comment>
<protein>
    <submittedName>
        <fullName evidence="9">SigE family RNA polymerase sigma factor</fullName>
    </submittedName>
</protein>
<keyword evidence="4" id="KW-0238">DNA-binding</keyword>
<dbReference type="Pfam" id="PF08281">
    <property type="entry name" value="Sigma70_r4_2"/>
    <property type="match status" value="1"/>
</dbReference>
<dbReference type="SUPFAM" id="SSF88946">
    <property type="entry name" value="Sigma2 domain of RNA polymerase sigma factors"/>
    <property type="match status" value="1"/>
</dbReference>
<accession>A0A3N9XXK9</accession>
<keyword evidence="3" id="KW-0731">Sigma factor</keyword>
<dbReference type="OrthoDB" id="3692620at2"/>
<dbReference type="NCBIfam" id="TIGR02937">
    <property type="entry name" value="sigma70-ECF"/>
    <property type="match status" value="1"/>
</dbReference>
<proteinExistence type="inferred from homology"/>
<dbReference type="GO" id="GO:0016987">
    <property type="term" value="F:sigma factor activity"/>
    <property type="evidence" value="ECO:0007669"/>
    <property type="project" value="UniProtKB-KW"/>
</dbReference>
<dbReference type="NCBIfam" id="TIGR02983">
    <property type="entry name" value="SigE-fam_strep"/>
    <property type="match status" value="1"/>
</dbReference>
<comment type="similarity">
    <text evidence="1">Belongs to the sigma-70 factor family. ECF subfamily.</text>
</comment>
<dbReference type="InterPro" id="IPR014325">
    <property type="entry name" value="RNA_pol_sigma-E_actinobac"/>
</dbReference>
<evidence type="ECO:0000256" key="1">
    <source>
        <dbReference type="ARBA" id="ARBA00010641"/>
    </source>
</evidence>
<evidence type="ECO:0000256" key="4">
    <source>
        <dbReference type="ARBA" id="ARBA00023125"/>
    </source>
</evidence>
<organism evidence="9 10">
    <name type="scientific">Micromonospora ureilytica</name>
    <dbReference type="NCBI Taxonomy" id="709868"/>
    <lineage>
        <taxon>Bacteria</taxon>
        <taxon>Bacillati</taxon>
        <taxon>Actinomycetota</taxon>
        <taxon>Actinomycetes</taxon>
        <taxon>Micromonosporales</taxon>
        <taxon>Micromonosporaceae</taxon>
        <taxon>Micromonospora</taxon>
    </lineage>
</organism>
<dbReference type="CDD" id="cd06171">
    <property type="entry name" value="Sigma70_r4"/>
    <property type="match status" value="1"/>
</dbReference>
<dbReference type="PANTHER" id="PTHR43133">
    <property type="entry name" value="RNA POLYMERASE ECF-TYPE SIGMA FACTO"/>
    <property type="match status" value="1"/>
</dbReference>
<dbReference type="Gene3D" id="1.10.10.10">
    <property type="entry name" value="Winged helix-like DNA-binding domain superfamily/Winged helix DNA-binding domain"/>
    <property type="match status" value="1"/>
</dbReference>
<feature type="compositionally biased region" description="Polar residues" evidence="6">
    <location>
        <begin position="1"/>
        <end position="14"/>
    </location>
</feature>
<dbReference type="InterPro" id="IPR007627">
    <property type="entry name" value="RNA_pol_sigma70_r2"/>
</dbReference>
<name>A0A3N9XXK9_9ACTN</name>
<dbReference type="InterPro" id="IPR013249">
    <property type="entry name" value="RNA_pol_sigma70_r4_t2"/>
</dbReference>
<evidence type="ECO:0000259" key="7">
    <source>
        <dbReference type="Pfam" id="PF04542"/>
    </source>
</evidence>
<sequence>MGRPGVNNQRTEPSGLSPACDLPLNPGGRRWRLTLRPQLDARWTRPGGGVSRHEDDEEFRLFVQRQWGSLLRTAYLLTGDRGTAEDLTQSALEKTHRRWGRVLRRDAPEVYVRRAMVNTAISWRRRRRPLEVPLLTGDSKPTHDAYVQVEQRQLLLAALRRLPPRTQAVLVLRYFEDLSEADTAKVLGCSVGAVKSQASRGLARLRSDFAPPAAQSPARLEEELA</sequence>
<gene>
    <name evidence="9" type="ORF">DDE19_10790</name>
</gene>
<evidence type="ECO:0000256" key="2">
    <source>
        <dbReference type="ARBA" id="ARBA00023015"/>
    </source>
</evidence>
<evidence type="ECO:0000256" key="6">
    <source>
        <dbReference type="SAM" id="MobiDB-lite"/>
    </source>
</evidence>
<dbReference type="InterPro" id="IPR013324">
    <property type="entry name" value="RNA_pol_sigma_r3/r4-like"/>
</dbReference>
<dbReference type="EMBL" id="QDGB01000214">
    <property type="protein sequence ID" value="RQX17640.1"/>
    <property type="molecule type" value="Genomic_DNA"/>
</dbReference>
<feature type="domain" description="RNA polymerase sigma-70 region 2" evidence="7">
    <location>
        <begin position="70"/>
        <end position="128"/>
    </location>
</feature>
<dbReference type="AlphaFoldDB" id="A0A3N9XXK9"/>
<dbReference type="InterPro" id="IPR039425">
    <property type="entry name" value="RNA_pol_sigma-70-like"/>
</dbReference>
<dbReference type="Gene3D" id="1.10.1740.10">
    <property type="match status" value="1"/>
</dbReference>
<dbReference type="GO" id="GO:0006352">
    <property type="term" value="P:DNA-templated transcription initiation"/>
    <property type="evidence" value="ECO:0007669"/>
    <property type="project" value="InterPro"/>
</dbReference>
<keyword evidence="2" id="KW-0805">Transcription regulation</keyword>
<dbReference type="PANTHER" id="PTHR43133:SF50">
    <property type="entry name" value="ECF RNA POLYMERASE SIGMA FACTOR SIGM"/>
    <property type="match status" value="1"/>
</dbReference>
<evidence type="ECO:0000256" key="5">
    <source>
        <dbReference type="ARBA" id="ARBA00023163"/>
    </source>
</evidence>
<feature type="region of interest" description="Disordered" evidence="6">
    <location>
        <begin position="1"/>
        <end position="23"/>
    </location>
</feature>
<dbReference type="InterPro" id="IPR013325">
    <property type="entry name" value="RNA_pol_sigma_r2"/>
</dbReference>
<feature type="domain" description="RNA polymerase sigma factor 70 region 4 type 2" evidence="8">
    <location>
        <begin position="153"/>
        <end position="205"/>
    </location>
</feature>
<dbReference type="Proteomes" id="UP000278981">
    <property type="component" value="Unassembled WGS sequence"/>
</dbReference>